<accession>A0A066WEV8</accession>
<evidence type="ECO:0000256" key="2">
    <source>
        <dbReference type="ARBA" id="ARBA00007104"/>
    </source>
</evidence>
<evidence type="ECO:0000256" key="3">
    <source>
        <dbReference type="ARBA" id="ARBA00022692"/>
    </source>
</evidence>
<dbReference type="InterPro" id="IPR009038">
    <property type="entry name" value="GOLD_dom"/>
</dbReference>
<evidence type="ECO:0000256" key="7">
    <source>
        <dbReference type="RuleBase" id="RU003827"/>
    </source>
</evidence>
<protein>
    <recommendedName>
        <fullName evidence="9">GOLD domain-containing protein</fullName>
    </recommendedName>
</protein>
<dbReference type="EMBL" id="JMSN01000012">
    <property type="protein sequence ID" value="KDN52291.1"/>
    <property type="molecule type" value="Genomic_DNA"/>
</dbReference>
<dbReference type="GO" id="GO:0016020">
    <property type="term" value="C:membrane"/>
    <property type="evidence" value="ECO:0007669"/>
    <property type="project" value="UniProtKB-SubCell"/>
</dbReference>
<dbReference type="OrthoDB" id="3427at2759"/>
<comment type="caution">
    <text evidence="10">The sequence shown here is derived from an EMBL/GenBank/DDBJ whole genome shotgun (WGS) entry which is preliminary data.</text>
</comment>
<dbReference type="Pfam" id="PF01105">
    <property type="entry name" value="EMP24_GP25L"/>
    <property type="match status" value="1"/>
</dbReference>
<evidence type="ECO:0000259" key="9">
    <source>
        <dbReference type="PROSITE" id="PS50866"/>
    </source>
</evidence>
<dbReference type="InterPro" id="IPR015720">
    <property type="entry name" value="Emp24-like"/>
</dbReference>
<keyword evidence="4 8" id="KW-0732">Signal</keyword>
<name>A0A066WEV8_TILAU</name>
<dbReference type="PANTHER" id="PTHR22811">
    <property type="entry name" value="TRANSMEMBRANE EMP24 DOMAIN-CONTAINING PROTEIN"/>
    <property type="match status" value="1"/>
</dbReference>
<keyword evidence="11" id="KW-1185">Reference proteome</keyword>
<dbReference type="FunCoup" id="A0A066WEV8">
    <property type="interactions" value="163"/>
</dbReference>
<evidence type="ECO:0000256" key="1">
    <source>
        <dbReference type="ARBA" id="ARBA00004479"/>
    </source>
</evidence>
<dbReference type="SMART" id="SM01190">
    <property type="entry name" value="EMP24_GP25L"/>
    <property type="match status" value="1"/>
</dbReference>
<proteinExistence type="inferred from homology"/>
<dbReference type="GeneID" id="25263884"/>
<evidence type="ECO:0000256" key="8">
    <source>
        <dbReference type="SAM" id="SignalP"/>
    </source>
</evidence>
<comment type="similarity">
    <text evidence="2 7">Belongs to the EMP24/GP25L family.</text>
</comment>
<keyword evidence="3 7" id="KW-0812">Transmembrane</keyword>
<evidence type="ECO:0000256" key="5">
    <source>
        <dbReference type="ARBA" id="ARBA00022989"/>
    </source>
</evidence>
<dbReference type="Proteomes" id="UP000027361">
    <property type="component" value="Unassembled WGS sequence"/>
</dbReference>
<dbReference type="InParanoid" id="A0A066WEV8"/>
<dbReference type="HOGENOM" id="CLU_066963_2_1_1"/>
<dbReference type="OMA" id="GATCAWQ"/>
<dbReference type="PROSITE" id="PS50866">
    <property type="entry name" value="GOLD"/>
    <property type="match status" value="1"/>
</dbReference>
<sequence>MRVFSGVLLLLASLQAAQAVYFYMESGGKKCFIEELPNDTVVVGHYMAEEWDQQESKFVMHEDLGIKIAIKEMTTEHVLTSSRGPSEGKFAFTSHESGDHQICLTTDYTESHRRSQGQVRMHLDIIIGDAKPDNTGRNKQHVESLAERVRDLNAKVHDIKKEQQFQREREALFRDLSEKTNTRAIYWSAIQMFVLLGTCIWQLRHLRVFFEDKKLR</sequence>
<keyword evidence="5" id="KW-1133">Transmembrane helix</keyword>
<organism evidence="10 11">
    <name type="scientific">Tilletiaria anomala (strain ATCC 24038 / CBS 436.72 / UBC 951)</name>
    <dbReference type="NCBI Taxonomy" id="1037660"/>
    <lineage>
        <taxon>Eukaryota</taxon>
        <taxon>Fungi</taxon>
        <taxon>Dikarya</taxon>
        <taxon>Basidiomycota</taxon>
        <taxon>Ustilaginomycotina</taxon>
        <taxon>Exobasidiomycetes</taxon>
        <taxon>Georgefischeriales</taxon>
        <taxon>Tilletiariaceae</taxon>
        <taxon>Tilletiaria</taxon>
    </lineage>
</organism>
<reference evidence="10 11" key="1">
    <citation type="submission" date="2014-05" db="EMBL/GenBank/DDBJ databases">
        <title>Draft genome sequence of a rare smut relative, Tilletiaria anomala UBC 951.</title>
        <authorList>
            <consortium name="DOE Joint Genome Institute"/>
            <person name="Toome M."/>
            <person name="Kuo A."/>
            <person name="Henrissat B."/>
            <person name="Lipzen A."/>
            <person name="Tritt A."/>
            <person name="Yoshinaga Y."/>
            <person name="Zane M."/>
            <person name="Barry K."/>
            <person name="Grigoriev I.V."/>
            <person name="Spatafora J.W."/>
            <person name="Aimea M.C."/>
        </authorList>
    </citation>
    <scope>NUCLEOTIDE SEQUENCE [LARGE SCALE GENOMIC DNA]</scope>
    <source>
        <strain evidence="10 11">UBC 951</strain>
    </source>
</reference>
<feature type="chain" id="PRO_5001628957" description="GOLD domain-containing protein" evidence="8">
    <location>
        <begin position="20"/>
        <end position="216"/>
    </location>
</feature>
<evidence type="ECO:0000313" key="10">
    <source>
        <dbReference type="EMBL" id="KDN52291.1"/>
    </source>
</evidence>
<evidence type="ECO:0000256" key="6">
    <source>
        <dbReference type="ARBA" id="ARBA00023136"/>
    </source>
</evidence>
<feature type="signal peptide" evidence="8">
    <location>
        <begin position="1"/>
        <end position="19"/>
    </location>
</feature>
<comment type="subcellular location">
    <subcellularLocation>
        <location evidence="1 7">Membrane</location>
        <topology evidence="1 7">Single-pass type I membrane protein</topology>
    </subcellularLocation>
</comment>
<feature type="domain" description="GOLD" evidence="9">
    <location>
        <begin position="29"/>
        <end position="125"/>
    </location>
</feature>
<evidence type="ECO:0000256" key="4">
    <source>
        <dbReference type="ARBA" id="ARBA00022729"/>
    </source>
</evidence>
<keyword evidence="6" id="KW-0472">Membrane</keyword>
<dbReference type="RefSeq" id="XP_013245130.1">
    <property type="nucleotide sequence ID" value="XM_013389676.1"/>
</dbReference>
<dbReference type="AlphaFoldDB" id="A0A066WEV8"/>
<dbReference type="STRING" id="1037660.A0A066WEV8"/>
<evidence type="ECO:0000313" key="11">
    <source>
        <dbReference type="Proteomes" id="UP000027361"/>
    </source>
</evidence>
<gene>
    <name evidence="10" type="ORF">K437DRAFT_254491</name>
</gene>